<evidence type="ECO:0000313" key="1">
    <source>
        <dbReference type="EMBL" id="RGQ42146.1"/>
    </source>
</evidence>
<dbReference type="Proteomes" id="UP000284751">
    <property type="component" value="Unassembled WGS sequence"/>
</dbReference>
<proteinExistence type="predicted"/>
<comment type="caution">
    <text evidence="1">The sequence shown here is derived from an EMBL/GenBank/DDBJ whole genome shotgun (WGS) entry which is preliminary data.</text>
</comment>
<name>A0A412AY83_9FIRM</name>
<dbReference type="EMBL" id="QRTC01000013">
    <property type="protein sequence ID" value="RGQ42146.1"/>
    <property type="molecule type" value="Genomic_DNA"/>
</dbReference>
<organism evidence="1 2">
    <name type="scientific">[Clostridium] leptum</name>
    <dbReference type="NCBI Taxonomy" id="1535"/>
    <lineage>
        <taxon>Bacteria</taxon>
        <taxon>Bacillati</taxon>
        <taxon>Bacillota</taxon>
        <taxon>Clostridia</taxon>
        <taxon>Eubacteriales</taxon>
        <taxon>Oscillospiraceae</taxon>
        <taxon>Oscillospiraceae incertae sedis</taxon>
    </lineage>
</organism>
<accession>A0A412AY83</accession>
<reference evidence="1 2" key="1">
    <citation type="submission" date="2018-08" db="EMBL/GenBank/DDBJ databases">
        <title>A genome reference for cultivated species of the human gut microbiota.</title>
        <authorList>
            <person name="Zou Y."/>
            <person name="Xue W."/>
            <person name="Luo G."/>
        </authorList>
    </citation>
    <scope>NUCLEOTIDE SEQUENCE [LARGE SCALE GENOMIC DNA]</scope>
    <source>
        <strain evidence="1 2">AF28-26</strain>
    </source>
</reference>
<dbReference type="InterPro" id="IPR036388">
    <property type="entry name" value="WH-like_DNA-bd_sf"/>
</dbReference>
<protein>
    <submittedName>
        <fullName evidence="1">RNA polymerase subunit sigma-70</fullName>
    </submittedName>
</protein>
<dbReference type="AlphaFoldDB" id="A0A412AY83"/>
<dbReference type="Gene3D" id="1.10.10.10">
    <property type="entry name" value="Winged helix-like DNA-binding domain superfamily/Winged helix DNA-binding domain"/>
    <property type="match status" value="1"/>
</dbReference>
<evidence type="ECO:0000313" key="2">
    <source>
        <dbReference type="Proteomes" id="UP000284751"/>
    </source>
</evidence>
<sequence length="137" mass="15532">MTDHQKTKIAEMRKAGCGYSEISKALSVSRDTVKTFCRRNNITVDSTEEPKETAGICPECGKPITQISGRKPKRFCSPECRQKWWNAHPERVGQKAVYEYVCPGCSQSFTAYGNSRRKYCSHECYVETRFKGGEACD</sequence>
<gene>
    <name evidence="1" type="ORF">DWY99_05095</name>
</gene>